<evidence type="ECO:0000313" key="9">
    <source>
        <dbReference type="EMBL" id="RNJ52037.1"/>
    </source>
</evidence>
<name>A0A3M9XUS0_9PEZI</name>
<dbReference type="STRING" id="1051616.A0A3M9XUS0"/>
<dbReference type="Pfam" id="PF00400">
    <property type="entry name" value="WD40"/>
    <property type="match status" value="2"/>
</dbReference>
<comment type="caution">
    <text evidence="9">The sequence shown here is derived from an EMBL/GenBank/DDBJ whole genome shotgun (WGS) entry which is preliminary data.</text>
</comment>
<dbReference type="Gene3D" id="2.130.10.10">
    <property type="entry name" value="YVTN repeat-like/Quinoprotein amine dehydrogenase"/>
    <property type="match status" value="2"/>
</dbReference>
<evidence type="ECO:0000256" key="6">
    <source>
        <dbReference type="ARBA" id="ARBA00043913"/>
    </source>
</evidence>
<evidence type="ECO:0000256" key="7">
    <source>
        <dbReference type="PROSITE-ProRule" id="PRU00221"/>
    </source>
</evidence>
<feature type="compositionally biased region" description="Polar residues" evidence="8">
    <location>
        <begin position="118"/>
        <end position="136"/>
    </location>
</feature>
<dbReference type="Proteomes" id="UP000267145">
    <property type="component" value="Unassembled WGS sequence"/>
</dbReference>
<dbReference type="InterPro" id="IPR015943">
    <property type="entry name" value="WD40/YVTN_repeat-like_dom_sf"/>
</dbReference>
<organism evidence="9 10">
    <name type="scientific">Verticillium nonalfalfae</name>
    <dbReference type="NCBI Taxonomy" id="1051616"/>
    <lineage>
        <taxon>Eukaryota</taxon>
        <taxon>Fungi</taxon>
        <taxon>Dikarya</taxon>
        <taxon>Ascomycota</taxon>
        <taxon>Pezizomycotina</taxon>
        <taxon>Sordariomycetes</taxon>
        <taxon>Hypocreomycetidae</taxon>
        <taxon>Glomerellales</taxon>
        <taxon>Plectosphaerellaceae</taxon>
        <taxon>Verticillium</taxon>
    </lineage>
</organism>
<protein>
    <recommendedName>
        <fullName evidence="5">Mitochondrial division protein 1</fullName>
    </recommendedName>
</protein>
<dbReference type="PANTHER" id="PTHR22847:SF637">
    <property type="entry name" value="WD REPEAT DOMAIN 5B"/>
    <property type="match status" value="1"/>
</dbReference>
<dbReference type="RefSeq" id="XP_028490195.1">
    <property type="nucleotide sequence ID" value="XM_028638716.1"/>
</dbReference>
<dbReference type="SUPFAM" id="SSF50978">
    <property type="entry name" value="WD40 repeat-like"/>
    <property type="match status" value="1"/>
</dbReference>
<evidence type="ECO:0000256" key="5">
    <source>
        <dbReference type="ARBA" id="ARBA00039789"/>
    </source>
</evidence>
<dbReference type="SMART" id="SM00320">
    <property type="entry name" value="WD40"/>
    <property type="match status" value="3"/>
</dbReference>
<dbReference type="InterPro" id="IPR001680">
    <property type="entry name" value="WD40_rpt"/>
</dbReference>
<evidence type="ECO:0000313" key="10">
    <source>
        <dbReference type="Proteomes" id="UP000267145"/>
    </source>
</evidence>
<evidence type="ECO:0000256" key="1">
    <source>
        <dbReference type="ARBA" id="ARBA00022574"/>
    </source>
</evidence>
<accession>A0A3M9XUS0</accession>
<dbReference type="AlphaFoldDB" id="A0A3M9XUS0"/>
<evidence type="ECO:0000256" key="3">
    <source>
        <dbReference type="ARBA" id="ARBA00023054"/>
    </source>
</evidence>
<dbReference type="InterPro" id="IPR036322">
    <property type="entry name" value="WD40_repeat_dom_sf"/>
</dbReference>
<gene>
    <name evidence="9" type="ORF">D7B24_004548</name>
</gene>
<keyword evidence="2" id="KW-0677">Repeat</keyword>
<comment type="similarity">
    <text evidence="4">Belongs to the WD repeat MDV1/CAF4 family.</text>
</comment>
<feature type="repeat" description="WD" evidence="7">
    <location>
        <begin position="46"/>
        <end position="87"/>
    </location>
</feature>
<feature type="compositionally biased region" description="Polar residues" evidence="8">
    <location>
        <begin position="154"/>
        <end position="165"/>
    </location>
</feature>
<comment type="function">
    <text evidence="6">Involved in mitochondrial fission. Acts as an adapter protein required to form mitochondrial fission complexes. Formation of these complexes is required to promote constriction and fission of the mitochondrial compartment at a late step in mitochondrial division.</text>
</comment>
<dbReference type="EMBL" id="RBVV01000258">
    <property type="protein sequence ID" value="RNJ52037.1"/>
    <property type="molecule type" value="Genomic_DNA"/>
</dbReference>
<dbReference type="PANTHER" id="PTHR22847">
    <property type="entry name" value="WD40 REPEAT PROTEIN"/>
    <property type="match status" value="1"/>
</dbReference>
<sequence length="228" mass="24286">MGVRCLKVSGSKVFSGLLDSSIKGVLVLDYDDELQLLVSGSMTFSLRGHTDWVNDLNIHRKSNTMWTASDDTTVCLFDLRTKKRIKTSKGHVGQVQQVLLMSADFGPNEESDAASIESGRSLTPPTQSPSHASQSAAMAPETEKPILPGLTGDSLHQASGSQDSSIKIWEPKPGACQTTYRGHPGPVSAVIFDDTKFVSAGEDGNFIVRSFEADGLLAACGELSVDAA</sequence>
<evidence type="ECO:0000256" key="4">
    <source>
        <dbReference type="ARBA" id="ARBA00038415"/>
    </source>
</evidence>
<feature type="region of interest" description="Disordered" evidence="8">
    <location>
        <begin position="109"/>
        <end position="168"/>
    </location>
</feature>
<keyword evidence="10" id="KW-1185">Reference proteome</keyword>
<dbReference type="GeneID" id="39608237"/>
<dbReference type="PROSITE" id="PS50082">
    <property type="entry name" value="WD_REPEATS_2"/>
    <property type="match status" value="1"/>
</dbReference>
<keyword evidence="1 7" id="KW-0853">WD repeat</keyword>
<proteinExistence type="inferred from homology"/>
<dbReference type="GO" id="GO:1990234">
    <property type="term" value="C:transferase complex"/>
    <property type="evidence" value="ECO:0007669"/>
    <property type="project" value="UniProtKB-ARBA"/>
</dbReference>
<evidence type="ECO:0000256" key="8">
    <source>
        <dbReference type="SAM" id="MobiDB-lite"/>
    </source>
</evidence>
<keyword evidence="3" id="KW-0175">Coiled coil</keyword>
<reference evidence="9 10" key="1">
    <citation type="submission" date="2018-10" db="EMBL/GenBank/DDBJ databases">
        <title>Genome sequence of Verticillium nonalfalfae VnAa140.</title>
        <authorList>
            <person name="Stajich J.E."/>
            <person name="Kasson M.T."/>
        </authorList>
    </citation>
    <scope>NUCLEOTIDE SEQUENCE [LARGE SCALE GENOMIC DNA]</scope>
    <source>
        <strain evidence="9 10">VnAa140</strain>
    </source>
</reference>
<evidence type="ECO:0000256" key="2">
    <source>
        <dbReference type="ARBA" id="ARBA00022737"/>
    </source>
</evidence>